<dbReference type="InterPro" id="IPR032675">
    <property type="entry name" value="LRR_dom_sf"/>
</dbReference>
<keyword evidence="3" id="KW-0433">Leucine-rich repeat</keyword>
<reference evidence="6" key="1">
    <citation type="submission" date="2022-07" db="EMBL/GenBank/DDBJ databases">
        <title>Draft genome sequence of Zalerion maritima ATCC 34329, a (micro)plastics degrading marine fungus.</title>
        <authorList>
            <person name="Paco A."/>
            <person name="Goncalves M.F.M."/>
            <person name="Rocha-Santos T.A.P."/>
            <person name="Alves A."/>
        </authorList>
    </citation>
    <scope>NUCLEOTIDE SEQUENCE</scope>
    <source>
        <strain evidence="6">ATCC 34329</strain>
    </source>
</reference>
<dbReference type="PANTHER" id="PTHR46545:SF1">
    <property type="entry name" value="LEUCINE-RICH REPEAT-CONTAINING PROTEIN 51"/>
    <property type="match status" value="1"/>
</dbReference>
<dbReference type="SUPFAM" id="SSF52058">
    <property type="entry name" value="L domain-like"/>
    <property type="match status" value="1"/>
</dbReference>
<dbReference type="PANTHER" id="PTHR46545">
    <property type="entry name" value="LEUCINE-RICH REPEAT-CONTAINING PROTEIN 51"/>
    <property type="match status" value="1"/>
</dbReference>
<comment type="caution">
    <text evidence="6">The sequence shown here is derived from an EMBL/GenBank/DDBJ whole genome shotgun (WGS) entry which is preliminary data.</text>
</comment>
<keyword evidence="4" id="KW-0677">Repeat</keyword>
<proteinExistence type="predicted"/>
<feature type="domain" description="CAP-Gly" evidence="5">
    <location>
        <begin position="24"/>
        <end position="70"/>
    </location>
</feature>
<sequence>MATSYSIGHRVSYDGAVCTVRYVGEVKGTPGSWLGVEWDDPGRGKHDGSHKGVQYFKCLSTFPTSASFVRPFRPAESARSFLEAVREKYASEARGDFVPAKEIVISGKVAEEVGFDKIRRQQARLKELKVVILDSLRINTAVSRDDQLYQITETCPDIVELDLSRNLFTNFQVIRDIVAQLKNVRRLKLNGNRFQNILNTPSLEGSESAFQGIKELALDETLLTWEETAHIASKFPDLTTLFASGNQLSYIPKVPIEYGKHMTVLNLEFNEFISLSCLGALATLPLRTLHLKGNKISRLSTTALDTSSDNLEVANTLPTHPPSLHYVDLSYNSIPCWSLIDTLPVIFPGLTALRLSHNPIYERPDPSFAATSAAAPTSTAATDEAHMLTVARLASLTTLNFAALTSQDRSNAEMFYLSRISRQLATVPPEKEGEIVKQNPRYKELCQIYGAPDVVRKTTVSESLLEGRLVNVGFRYNPSKGTGAADRSEEDIPRGPIKKARAKIPKSFDLYAVQGIAGRLFGIPPLKTKLVWETGEWDPVAGYDDRDRDSSEDEALEVAAEKGEDLLESKAEDKFGDEYRTKGKKMGRWVKREVELREGPRMFGFVVDGLQVRIRVEVREK</sequence>
<keyword evidence="2" id="KW-0963">Cytoplasm</keyword>
<dbReference type="PROSITE" id="PS50245">
    <property type="entry name" value="CAP_GLY_2"/>
    <property type="match status" value="1"/>
</dbReference>
<evidence type="ECO:0000256" key="4">
    <source>
        <dbReference type="ARBA" id="ARBA00022737"/>
    </source>
</evidence>
<keyword evidence="7" id="KW-1185">Reference proteome</keyword>
<dbReference type="SUPFAM" id="SSF74924">
    <property type="entry name" value="Cap-Gly domain"/>
    <property type="match status" value="1"/>
</dbReference>
<name>A0AAD5WR46_9PEZI</name>
<evidence type="ECO:0000313" key="6">
    <source>
        <dbReference type="EMBL" id="KAJ2897871.1"/>
    </source>
</evidence>
<dbReference type="Pfam" id="PF01302">
    <property type="entry name" value="CAP_GLY"/>
    <property type="match status" value="1"/>
</dbReference>
<evidence type="ECO:0000259" key="5">
    <source>
        <dbReference type="PROSITE" id="PS50245"/>
    </source>
</evidence>
<protein>
    <submittedName>
        <fullName evidence="6">Tubulin-specific chaperone e protein</fullName>
    </submittedName>
</protein>
<dbReference type="InterPro" id="IPR000938">
    <property type="entry name" value="CAP-Gly_domain"/>
</dbReference>
<evidence type="ECO:0000256" key="1">
    <source>
        <dbReference type="ARBA" id="ARBA00004496"/>
    </source>
</evidence>
<gene>
    <name evidence="6" type="ORF">MKZ38_004330</name>
</gene>
<dbReference type="AlphaFoldDB" id="A0AAD5WR46"/>
<dbReference type="GO" id="GO:0005737">
    <property type="term" value="C:cytoplasm"/>
    <property type="evidence" value="ECO:0007669"/>
    <property type="project" value="UniProtKB-SubCell"/>
</dbReference>
<evidence type="ECO:0000256" key="2">
    <source>
        <dbReference type="ARBA" id="ARBA00022490"/>
    </source>
</evidence>
<dbReference type="Proteomes" id="UP001201980">
    <property type="component" value="Unassembled WGS sequence"/>
</dbReference>
<dbReference type="InterPro" id="IPR036859">
    <property type="entry name" value="CAP-Gly_dom_sf"/>
</dbReference>
<evidence type="ECO:0000313" key="7">
    <source>
        <dbReference type="Proteomes" id="UP001201980"/>
    </source>
</evidence>
<dbReference type="PROSITE" id="PS00845">
    <property type="entry name" value="CAP_GLY_1"/>
    <property type="match status" value="1"/>
</dbReference>
<dbReference type="EMBL" id="JAKWBI020000253">
    <property type="protein sequence ID" value="KAJ2897871.1"/>
    <property type="molecule type" value="Genomic_DNA"/>
</dbReference>
<organism evidence="6 7">
    <name type="scientific">Zalerion maritima</name>
    <dbReference type="NCBI Taxonomy" id="339359"/>
    <lineage>
        <taxon>Eukaryota</taxon>
        <taxon>Fungi</taxon>
        <taxon>Dikarya</taxon>
        <taxon>Ascomycota</taxon>
        <taxon>Pezizomycotina</taxon>
        <taxon>Sordariomycetes</taxon>
        <taxon>Lulworthiomycetidae</taxon>
        <taxon>Lulworthiales</taxon>
        <taxon>Lulworthiaceae</taxon>
        <taxon>Zalerion</taxon>
    </lineage>
</organism>
<evidence type="ECO:0000256" key="3">
    <source>
        <dbReference type="ARBA" id="ARBA00022614"/>
    </source>
</evidence>
<accession>A0AAD5WR46</accession>
<dbReference type="SMART" id="SM01052">
    <property type="entry name" value="CAP_GLY"/>
    <property type="match status" value="1"/>
</dbReference>
<dbReference type="Gene3D" id="3.80.10.10">
    <property type="entry name" value="Ribonuclease Inhibitor"/>
    <property type="match status" value="2"/>
</dbReference>
<comment type="subcellular location">
    <subcellularLocation>
        <location evidence="1">Cytoplasm</location>
    </subcellularLocation>
</comment>
<dbReference type="Gene3D" id="2.30.30.190">
    <property type="entry name" value="CAP Gly-rich-like domain"/>
    <property type="match status" value="1"/>
</dbReference>